<dbReference type="RefSeq" id="WP_380748794.1">
    <property type="nucleotide sequence ID" value="NZ_JBHSRF010000008.1"/>
</dbReference>
<dbReference type="EMBL" id="JBHSRF010000008">
    <property type="protein sequence ID" value="MFC6081210.1"/>
    <property type="molecule type" value="Genomic_DNA"/>
</dbReference>
<keyword evidence="2" id="KW-1185">Reference proteome</keyword>
<sequence>MPLSSFEDRGQYYVRGVTAGDAVTYLGTRAFKVGDHYIGFDDSFADPLVMRSFYDPSGLTLDPGWVSIGYLQYVQINFGSQPIPPDVFSPRLASRALYATDQQMFIDFMDPREAAENGIEVPFYARNGVLRDDRLSTEAHFYHHPRPNGSLYSCKPETRVSRCASIVAEVSADLIVEKDIGVLIADLPPLVEIPIVTGDNREPYQIAIAHLADNNVDSDDVDEAPLLDGVEKADMSAKVVGEYVLLTLPSDEGFGPTLVIRLSQSGTRRVIVHLVAQHDMATLNAGVATSAFWRIYEWLKDEGLLSDELLDKAIKTDQRGRGRGGLDADPFDLKPADAAIELKYTTLVGAAKSRLTRSGRFLSGFTWSAVLRYNDDSQIMQCSAIRKPVAVTGFDGGPTGAAYLAARRSPLREKYRIDVSNFTKAAMARENFAAGTKLTYI</sequence>
<evidence type="ECO:0000313" key="1">
    <source>
        <dbReference type="EMBL" id="MFC6081210.1"/>
    </source>
</evidence>
<gene>
    <name evidence="1" type="ORF">ACFP1K_08575</name>
</gene>
<protein>
    <submittedName>
        <fullName evidence="1">Uncharacterized protein</fullName>
    </submittedName>
</protein>
<name>A0ABW1ND02_9ACTN</name>
<organism evidence="1 2">
    <name type="scientific">Sphaerisporangium aureirubrum</name>
    <dbReference type="NCBI Taxonomy" id="1544736"/>
    <lineage>
        <taxon>Bacteria</taxon>
        <taxon>Bacillati</taxon>
        <taxon>Actinomycetota</taxon>
        <taxon>Actinomycetes</taxon>
        <taxon>Streptosporangiales</taxon>
        <taxon>Streptosporangiaceae</taxon>
        <taxon>Sphaerisporangium</taxon>
    </lineage>
</organism>
<reference evidence="2" key="1">
    <citation type="journal article" date="2019" name="Int. J. Syst. Evol. Microbiol.">
        <title>The Global Catalogue of Microorganisms (GCM) 10K type strain sequencing project: providing services to taxonomists for standard genome sequencing and annotation.</title>
        <authorList>
            <consortium name="The Broad Institute Genomics Platform"/>
            <consortium name="The Broad Institute Genome Sequencing Center for Infectious Disease"/>
            <person name="Wu L."/>
            <person name="Ma J."/>
        </authorList>
    </citation>
    <scope>NUCLEOTIDE SEQUENCE [LARGE SCALE GENOMIC DNA]</scope>
    <source>
        <strain evidence="2">JCM 30346</strain>
    </source>
</reference>
<accession>A0ABW1ND02</accession>
<proteinExistence type="predicted"/>
<comment type="caution">
    <text evidence="1">The sequence shown here is derived from an EMBL/GenBank/DDBJ whole genome shotgun (WGS) entry which is preliminary data.</text>
</comment>
<dbReference type="Proteomes" id="UP001596137">
    <property type="component" value="Unassembled WGS sequence"/>
</dbReference>
<evidence type="ECO:0000313" key="2">
    <source>
        <dbReference type="Proteomes" id="UP001596137"/>
    </source>
</evidence>